<sequence>MGFSQHTYPGVQLFSRQGSERADPGVEFPIYSKLHVFARSRFMVESIECVGKARDYGRKAEVSARGRSSQNILTLYGQEARAHQLRES</sequence>
<accession>A0AAE1UUL3</accession>
<keyword evidence="3" id="KW-1185">Reference proteome</keyword>
<evidence type="ECO:0000313" key="3">
    <source>
        <dbReference type="Proteomes" id="UP001291623"/>
    </source>
</evidence>
<name>A0AAE1UUL3_9SOLA</name>
<evidence type="ECO:0000256" key="1">
    <source>
        <dbReference type="SAM" id="MobiDB-lite"/>
    </source>
</evidence>
<proteinExistence type="predicted"/>
<gene>
    <name evidence="2" type="ORF">RND71_036931</name>
</gene>
<dbReference type="Proteomes" id="UP001291623">
    <property type="component" value="Unassembled WGS sequence"/>
</dbReference>
<dbReference type="AlphaFoldDB" id="A0AAE1UUL3"/>
<protein>
    <submittedName>
        <fullName evidence="2">Uncharacterized protein</fullName>
    </submittedName>
</protein>
<comment type="caution">
    <text evidence="2">The sequence shown here is derived from an EMBL/GenBank/DDBJ whole genome shotgun (WGS) entry which is preliminary data.</text>
</comment>
<organism evidence="2 3">
    <name type="scientific">Anisodus tanguticus</name>
    <dbReference type="NCBI Taxonomy" id="243964"/>
    <lineage>
        <taxon>Eukaryota</taxon>
        <taxon>Viridiplantae</taxon>
        <taxon>Streptophyta</taxon>
        <taxon>Embryophyta</taxon>
        <taxon>Tracheophyta</taxon>
        <taxon>Spermatophyta</taxon>
        <taxon>Magnoliopsida</taxon>
        <taxon>eudicotyledons</taxon>
        <taxon>Gunneridae</taxon>
        <taxon>Pentapetalae</taxon>
        <taxon>asterids</taxon>
        <taxon>lamiids</taxon>
        <taxon>Solanales</taxon>
        <taxon>Solanaceae</taxon>
        <taxon>Solanoideae</taxon>
        <taxon>Hyoscyameae</taxon>
        <taxon>Anisodus</taxon>
    </lineage>
</organism>
<dbReference type="EMBL" id="JAVYJV010000020">
    <property type="protein sequence ID" value="KAK4343837.1"/>
    <property type="molecule type" value="Genomic_DNA"/>
</dbReference>
<feature type="region of interest" description="Disordered" evidence="1">
    <location>
        <begin position="1"/>
        <end position="24"/>
    </location>
</feature>
<reference evidence="2" key="1">
    <citation type="submission" date="2023-12" db="EMBL/GenBank/DDBJ databases">
        <title>Genome assembly of Anisodus tanguticus.</title>
        <authorList>
            <person name="Wang Y.-J."/>
        </authorList>
    </citation>
    <scope>NUCLEOTIDE SEQUENCE</scope>
    <source>
        <strain evidence="2">KB-2021</strain>
        <tissue evidence="2">Leaf</tissue>
    </source>
</reference>
<evidence type="ECO:0000313" key="2">
    <source>
        <dbReference type="EMBL" id="KAK4343837.1"/>
    </source>
</evidence>